<dbReference type="Proteomes" id="UP000198525">
    <property type="component" value="Unassembled WGS sequence"/>
</dbReference>
<feature type="domain" description="MPN" evidence="6">
    <location>
        <begin position="43"/>
        <end position="165"/>
    </location>
</feature>
<evidence type="ECO:0000256" key="5">
    <source>
        <dbReference type="ARBA" id="ARBA00023049"/>
    </source>
</evidence>
<dbReference type="InterPro" id="IPR037518">
    <property type="entry name" value="MPN"/>
</dbReference>
<dbReference type="Gene3D" id="3.40.140.10">
    <property type="entry name" value="Cytidine Deaminase, domain 2"/>
    <property type="match status" value="1"/>
</dbReference>
<accession>A0A1G8Y8T1</accession>
<dbReference type="PROSITE" id="PS50249">
    <property type="entry name" value="MPN"/>
    <property type="match status" value="1"/>
</dbReference>
<organism evidence="7 8">
    <name type="scientific">Billgrantia gudaonensis</name>
    <dbReference type="NCBI Taxonomy" id="376427"/>
    <lineage>
        <taxon>Bacteria</taxon>
        <taxon>Pseudomonadati</taxon>
        <taxon>Pseudomonadota</taxon>
        <taxon>Gammaproteobacteria</taxon>
        <taxon>Oceanospirillales</taxon>
        <taxon>Halomonadaceae</taxon>
        <taxon>Billgrantia</taxon>
    </lineage>
</organism>
<protein>
    <submittedName>
        <fullName evidence="7">DNA repair protein RadC</fullName>
    </submittedName>
</protein>
<keyword evidence="2" id="KW-0479">Metal-binding</keyword>
<keyword evidence="8" id="KW-1185">Reference proteome</keyword>
<dbReference type="STRING" id="376427.SAMN04487954_11019"/>
<proteinExistence type="predicted"/>
<dbReference type="InterPro" id="IPR025657">
    <property type="entry name" value="RadC_JAB"/>
</dbReference>
<dbReference type="PANTHER" id="PTHR30471">
    <property type="entry name" value="DNA REPAIR PROTEIN RADC"/>
    <property type="match status" value="1"/>
</dbReference>
<evidence type="ECO:0000259" key="6">
    <source>
        <dbReference type="PROSITE" id="PS50249"/>
    </source>
</evidence>
<sequence length="165" mass="18491">MNHRKLRAGEVAGTYDITAPVTEAELVSIAQAFARRRLARGRKLTRPDLVFDYLQVLFQGYEHEVFSALFLDTQHRLIHFETLFRGTIDSASVYPREVVKRALAHNAGAVIFVHNHPSGDPEPSDADRRITQRLKEALGLVEIRVIDHIVVGSEGRSSFAGLGYL</sequence>
<dbReference type="GO" id="GO:0006508">
    <property type="term" value="P:proteolysis"/>
    <property type="evidence" value="ECO:0007669"/>
    <property type="project" value="UniProtKB-KW"/>
</dbReference>
<keyword evidence="4" id="KW-0862">Zinc</keyword>
<dbReference type="Pfam" id="PF04002">
    <property type="entry name" value="RadC"/>
    <property type="match status" value="1"/>
</dbReference>
<dbReference type="PANTHER" id="PTHR30471:SF3">
    <property type="entry name" value="UPF0758 PROTEIN YEES-RELATED"/>
    <property type="match status" value="1"/>
</dbReference>
<dbReference type="OrthoDB" id="9804482at2"/>
<dbReference type="CDD" id="cd08071">
    <property type="entry name" value="MPN_DUF2466"/>
    <property type="match status" value="1"/>
</dbReference>
<dbReference type="InterPro" id="IPR020891">
    <property type="entry name" value="UPF0758_CS"/>
</dbReference>
<evidence type="ECO:0000313" key="8">
    <source>
        <dbReference type="Proteomes" id="UP000198525"/>
    </source>
</evidence>
<evidence type="ECO:0000256" key="3">
    <source>
        <dbReference type="ARBA" id="ARBA00022801"/>
    </source>
</evidence>
<evidence type="ECO:0000256" key="4">
    <source>
        <dbReference type="ARBA" id="ARBA00022833"/>
    </source>
</evidence>
<name>A0A1G8Y8T1_9GAMM</name>
<dbReference type="SUPFAM" id="SSF102712">
    <property type="entry name" value="JAB1/MPN domain"/>
    <property type="match status" value="1"/>
</dbReference>
<dbReference type="InterPro" id="IPR001405">
    <property type="entry name" value="UPF0758"/>
</dbReference>
<evidence type="ECO:0000256" key="2">
    <source>
        <dbReference type="ARBA" id="ARBA00022723"/>
    </source>
</evidence>
<dbReference type="EMBL" id="FNES01000010">
    <property type="protein sequence ID" value="SDJ98480.1"/>
    <property type="molecule type" value="Genomic_DNA"/>
</dbReference>
<evidence type="ECO:0000313" key="7">
    <source>
        <dbReference type="EMBL" id="SDJ98480.1"/>
    </source>
</evidence>
<dbReference type="NCBIfam" id="TIGR00608">
    <property type="entry name" value="radc"/>
    <property type="match status" value="1"/>
</dbReference>
<dbReference type="GO" id="GO:0008237">
    <property type="term" value="F:metallopeptidase activity"/>
    <property type="evidence" value="ECO:0007669"/>
    <property type="project" value="UniProtKB-KW"/>
</dbReference>
<keyword evidence="5" id="KW-0482">Metalloprotease</keyword>
<keyword evidence="3" id="KW-0378">Hydrolase</keyword>
<gene>
    <name evidence="7" type="ORF">SAMN04487954_11019</name>
</gene>
<dbReference type="GO" id="GO:0046872">
    <property type="term" value="F:metal ion binding"/>
    <property type="evidence" value="ECO:0007669"/>
    <property type="project" value="UniProtKB-KW"/>
</dbReference>
<reference evidence="7 8" key="1">
    <citation type="submission" date="2016-10" db="EMBL/GenBank/DDBJ databases">
        <authorList>
            <person name="de Groot N.N."/>
        </authorList>
    </citation>
    <scope>NUCLEOTIDE SEQUENCE [LARGE SCALE GENOMIC DNA]</scope>
    <source>
        <strain evidence="7 8">CGMCC 1.6133</strain>
    </source>
</reference>
<dbReference type="RefSeq" id="WP_089686628.1">
    <property type="nucleotide sequence ID" value="NZ_FNES01000010.1"/>
</dbReference>
<evidence type="ECO:0000256" key="1">
    <source>
        <dbReference type="ARBA" id="ARBA00022670"/>
    </source>
</evidence>
<keyword evidence="1" id="KW-0645">Protease</keyword>
<dbReference type="PROSITE" id="PS01302">
    <property type="entry name" value="UPF0758"/>
    <property type="match status" value="1"/>
</dbReference>
<dbReference type="AlphaFoldDB" id="A0A1G8Y8T1"/>